<comment type="cofactor">
    <cofactor evidence="2">
        <name>Zn(2+)</name>
        <dbReference type="ChEBI" id="CHEBI:29105"/>
    </cofactor>
</comment>
<comment type="caution">
    <text evidence="15">The sequence shown here is derived from an EMBL/GenBank/DDBJ whole genome shotgun (WGS) entry which is preliminary data.</text>
</comment>
<dbReference type="AlphaFoldDB" id="A0A7Y2E8S0"/>
<evidence type="ECO:0000256" key="6">
    <source>
        <dbReference type="ARBA" id="ARBA00022438"/>
    </source>
</evidence>
<dbReference type="SUPFAM" id="SSF55486">
    <property type="entry name" value="Metalloproteases ('zincins'), catalytic domain"/>
    <property type="match status" value="1"/>
</dbReference>
<evidence type="ECO:0000256" key="2">
    <source>
        <dbReference type="ARBA" id="ARBA00001947"/>
    </source>
</evidence>
<dbReference type="PANTHER" id="PTHR11533">
    <property type="entry name" value="PROTEASE M1 ZINC METALLOPROTEASE"/>
    <property type="match status" value="1"/>
</dbReference>
<gene>
    <name evidence="15" type="ORF">HKN21_07155</name>
</gene>
<dbReference type="InterPro" id="IPR042097">
    <property type="entry name" value="Aminopeptidase_N-like_N_sf"/>
</dbReference>
<evidence type="ECO:0000256" key="5">
    <source>
        <dbReference type="ARBA" id="ARBA00015611"/>
    </source>
</evidence>
<evidence type="ECO:0000256" key="9">
    <source>
        <dbReference type="ARBA" id="ARBA00022801"/>
    </source>
</evidence>
<evidence type="ECO:0000256" key="11">
    <source>
        <dbReference type="ARBA" id="ARBA00023049"/>
    </source>
</evidence>
<evidence type="ECO:0000256" key="8">
    <source>
        <dbReference type="ARBA" id="ARBA00022723"/>
    </source>
</evidence>
<dbReference type="Proteomes" id="UP000547674">
    <property type="component" value="Unassembled WGS sequence"/>
</dbReference>
<dbReference type="CDD" id="cd09603">
    <property type="entry name" value="M1_APN_like"/>
    <property type="match status" value="1"/>
</dbReference>
<dbReference type="GO" id="GO:0016285">
    <property type="term" value="F:alanyl aminopeptidase activity"/>
    <property type="evidence" value="ECO:0007669"/>
    <property type="project" value="UniProtKB-EC"/>
</dbReference>
<keyword evidence="6" id="KW-0031">Aminopeptidase</keyword>
<dbReference type="GO" id="GO:0005615">
    <property type="term" value="C:extracellular space"/>
    <property type="evidence" value="ECO:0007669"/>
    <property type="project" value="TreeGrafter"/>
</dbReference>
<name>A0A7Y2E8S0_UNCEI</name>
<dbReference type="GO" id="GO:0016020">
    <property type="term" value="C:membrane"/>
    <property type="evidence" value="ECO:0007669"/>
    <property type="project" value="TreeGrafter"/>
</dbReference>
<evidence type="ECO:0000256" key="4">
    <source>
        <dbReference type="ARBA" id="ARBA00012564"/>
    </source>
</evidence>
<sequence length="764" mass="85703">SGQLTPELLERARTEPLEVFGKDLVEHAIFDLAGAPPCVELDSLPKPVEPDSIDALHYSIHITGLDTKLQTVNATTVVTVETLFPTDIISLDFAQLTALQVRVGSVTSFTQSDKKLHIQLPSTVPAGEQVEIEVTYEGSPTCGGGFNKGVVFDARGVHTFSQPSYARHWYPSHDVPWDKATATITIDHDATLKATAIGTLVSESKVDSTTNRGVWEMTDPVSTYLVAFYVGAFEKIVDDPVDGVPIEYFTYADILDKTRVDWVNTSEMMEFYNTFHPYPFDRYAMTVGVFGGGMEHQTNSLMGEILVRGDRSLEWVSAHEIAHQWWGDLVTLDSWQDMWLNEGFATYFDLLFFEHFYSKIIFNNRLLDFQNVYFFGDSLTVARGNPRNPVRHLPVDRLFSFLVYNKGAAILHMLRGLSVLNEVPDGVFSNEELETAIAIGDENFFNIFSLYAERHAYSTATSQDFQNAAEEVLGFDLDTFFEQWLDHPGHPELEVEWDQEPAGEGFISLNVAIEQVQVDAPLFSFPLHVRYKAAGQVQNEVRMIDGATTTWTVNLPDDAWGVSIDPENYLLEELTTQQSVPVQLLSFEARSEPSGNRVQWSYADGHDLLGFHVHRVRESESERKQLTTERLQTTEYLDPNPPQGRVNYWLQEFSRNGEATWHGPVSVLTKLPAIAPVLMASPNPASSATRIQYRLDETTAVRLQIHDLQGRVVREWQPGSQSAGSYTVNWDASDAAGRPVSSGIYFLHLKAGSNQITSKVLITR</sequence>
<dbReference type="PANTHER" id="PTHR11533:SF174">
    <property type="entry name" value="PUROMYCIN-SENSITIVE AMINOPEPTIDASE-RELATED"/>
    <property type="match status" value="1"/>
</dbReference>
<accession>A0A7Y2E8S0</accession>
<dbReference type="GO" id="GO:0008270">
    <property type="term" value="F:zinc ion binding"/>
    <property type="evidence" value="ECO:0007669"/>
    <property type="project" value="InterPro"/>
</dbReference>
<keyword evidence="11" id="KW-0482">Metalloprotease</keyword>
<dbReference type="Gene3D" id="2.60.40.4070">
    <property type="match status" value="1"/>
</dbReference>
<evidence type="ECO:0000313" key="16">
    <source>
        <dbReference type="Proteomes" id="UP000547674"/>
    </source>
</evidence>
<dbReference type="NCBIfam" id="TIGR04183">
    <property type="entry name" value="Por_Secre_tail"/>
    <property type="match status" value="1"/>
</dbReference>
<dbReference type="InterPro" id="IPR014782">
    <property type="entry name" value="Peptidase_M1_dom"/>
</dbReference>
<dbReference type="GO" id="GO:0043171">
    <property type="term" value="P:peptide catabolic process"/>
    <property type="evidence" value="ECO:0007669"/>
    <property type="project" value="TreeGrafter"/>
</dbReference>
<evidence type="ECO:0000256" key="3">
    <source>
        <dbReference type="ARBA" id="ARBA00010136"/>
    </source>
</evidence>
<evidence type="ECO:0000313" key="15">
    <source>
        <dbReference type="EMBL" id="NNF06522.1"/>
    </source>
</evidence>
<keyword evidence="10" id="KW-0862">Zinc</keyword>
<dbReference type="InterPro" id="IPR025965">
    <property type="entry name" value="FlgD/Vpr_Ig-like"/>
</dbReference>
<dbReference type="InterPro" id="IPR027268">
    <property type="entry name" value="Peptidase_M4/M1_CTD_sf"/>
</dbReference>
<keyword evidence="8" id="KW-0479">Metal-binding</keyword>
<dbReference type="GO" id="GO:0070006">
    <property type="term" value="F:metalloaminopeptidase activity"/>
    <property type="evidence" value="ECO:0007669"/>
    <property type="project" value="TreeGrafter"/>
</dbReference>
<feature type="domain" description="Aminopeptidase N-like N-terminal" evidence="14">
    <location>
        <begin position="57"/>
        <end position="225"/>
    </location>
</feature>
<dbReference type="InterPro" id="IPR026444">
    <property type="entry name" value="Secre_tail"/>
</dbReference>
<protein>
    <recommendedName>
        <fullName evidence="5">Aminopeptidase N</fullName>
        <ecNumber evidence="4">3.4.11.2</ecNumber>
    </recommendedName>
</protein>
<comment type="similarity">
    <text evidence="3">Belongs to the peptidase M1 family.</text>
</comment>
<feature type="non-terminal residue" evidence="15">
    <location>
        <position position="1"/>
    </location>
</feature>
<dbReference type="PRINTS" id="PR00756">
    <property type="entry name" value="ALADIPTASE"/>
</dbReference>
<comment type="catalytic activity">
    <reaction evidence="1">
        <text>Release of an N-terminal amino acid, Xaa-|-Yaa- from a peptide, amide or arylamide. Xaa is preferably Ala, but may be most amino acids including Pro (slow action). When a terminal hydrophobic residue is followed by a prolyl residue, the two may be released as an intact Xaa-Pro dipeptide.</text>
        <dbReference type="EC" id="3.4.11.2"/>
    </reaction>
</comment>
<dbReference type="EMBL" id="JABDJR010000276">
    <property type="protein sequence ID" value="NNF06522.1"/>
    <property type="molecule type" value="Genomic_DNA"/>
</dbReference>
<dbReference type="Pfam" id="PF13860">
    <property type="entry name" value="FlgD_ig"/>
    <property type="match status" value="1"/>
</dbReference>
<dbReference type="InterPro" id="IPR001930">
    <property type="entry name" value="Peptidase_M1"/>
</dbReference>
<evidence type="ECO:0000256" key="1">
    <source>
        <dbReference type="ARBA" id="ARBA00000098"/>
    </source>
</evidence>
<dbReference type="GO" id="GO:0005737">
    <property type="term" value="C:cytoplasm"/>
    <property type="evidence" value="ECO:0007669"/>
    <property type="project" value="TreeGrafter"/>
</dbReference>
<dbReference type="EC" id="3.4.11.2" evidence="4"/>
<feature type="domain" description="Peptidase M1 membrane alanine aminopeptidase" evidence="12">
    <location>
        <begin position="266"/>
        <end position="416"/>
    </location>
</feature>
<evidence type="ECO:0000256" key="10">
    <source>
        <dbReference type="ARBA" id="ARBA00022833"/>
    </source>
</evidence>
<feature type="domain" description="FlgD/Vpr Ig-like" evidence="13">
    <location>
        <begin position="689"/>
        <end position="753"/>
    </location>
</feature>
<evidence type="ECO:0000259" key="12">
    <source>
        <dbReference type="Pfam" id="PF01433"/>
    </source>
</evidence>
<dbReference type="GO" id="GO:0042277">
    <property type="term" value="F:peptide binding"/>
    <property type="evidence" value="ECO:0007669"/>
    <property type="project" value="TreeGrafter"/>
</dbReference>
<proteinExistence type="inferred from homology"/>
<dbReference type="Pfam" id="PF01433">
    <property type="entry name" value="Peptidase_M1"/>
    <property type="match status" value="1"/>
</dbReference>
<keyword evidence="9" id="KW-0378">Hydrolase</keyword>
<keyword evidence="7" id="KW-0645">Protease</keyword>
<dbReference type="GO" id="GO:0006508">
    <property type="term" value="P:proteolysis"/>
    <property type="evidence" value="ECO:0007669"/>
    <property type="project" value="UniProtKB-KW"/>
</dbReference>
<organism evidence="15 16">
    <name type="scientific">Eiseniibacteriota bacterium</name>
    <dbReference type="NCBI Taxonomy" id="2212470"/>
    <lineage>
        <taxon>Bacteria</taxon>
        <taxon>Candidatus Eiseniibacteriota</taxon>
    </lineage>
</organism>
<evidence type="ECO:0000256" key="7">
    <source>
        <dbReference type="ARBA" id="ARBA00022670"/>
    </source>
</evidence>
<evidence type="ECO:0000259" key="13">
    <source>
        <dbReference type="Pfam" id="PF13860"/>
    </source>
</evidence>
<dbReference type="InterPro" id="IPR045357">
    <property type="entry name" value="Aminopeptidase_N-like_N"/>
</dbReference>
<dbReference type="Pfam" id="PF17900">
    <property type="entry name" value="Peptidase_M1_N"/>
    <property type="match status" value="1"/>
</dbReference>
<evidence type="ECO:0000259" key="14">
    <source>
        <dbReference type="Pfam" id="PF17900"/>
    </source>
</evidence>
<dbReference type="SUPFAM" id="SSF63737">
    <property type="entry name" value="Leukotriene A4 hydrolase N-terminal domain"/>
    <property type="match status" value="1"/>
</dbReference>
<reference evidence="15 16" key="1">
    <citation type="submission" date="2020-03" db="EMBL/GenBank/DDBJ databases">
        <title>Metabolic flexibility allows generalist bacteria to become dominant in a frequently disturbed ecosystem.</title>
        <authorList>
            <person name="Chen Y.-J."/>
            <person name="Leung P.M."/>
            <person name="Bay S.K."/>
            <person name="Hugenholtz P."/>
            <person name="Kessler A.J."/>
            <person name="Shelley G."/>
            <person name="Waite D.W."/>
            <person name="Cook P.L."/>
            <person name="Greening C."/>
        </authorList>
    </citation>
    <scope>NUCLEOTIDE SEQUENCE [LARGE SCALE GENOMIC DNA]</scope>
    <source>
        <strain evidence="15">SS_bin_28</strain>
    </source>
</reference>
<dbReference type="InterPro" id="IPR050344">
    <property type="entry name" value="Peptidase_M1_aminopeptidases"/>
</dbReference>
<dbReference type="Gene3D" id="1.10.390.10">
    <property type="entry name" value="Neutral Protease Domain 2"/>
    <property type="match status" value="1"/>
</dbReference>
<dbReference type="Gene3D" id="2.60.40.1730">
    <property type="entry name" value="tricorn interacting facor f3 domain"/>
    <property type="match status" value="1"/>
</dbReference>